<sequence length="195" mass="21857">MKIFAIIKSEDSNYYSYKVIITMATISKAEYHPTRWLTLVLATLGLWMAGSLILDFVIMPTMYISGMMEETGFTSAGTLIFSVFNRIELVCAAVGLTGLIALAMNLPEKFSSRLRTITGLSLFLFAIAMVYTYILTPQMSALGINLNLFNGFNTIPEGMNQLHLSYFTLEMIKLSVLGIILGWCYRNHSKLDLTF</sequence>
<gene>
    <name evidence="2" type="ORF">A19Y_0331</name>
</gene>
<protein>
    <submittedName>
        <fullName evidence="2">Uncharacterized protein</fullName>
    </submittedName>
</protein>
<feature type="transmembrane region" description="Helical" evidence="1">
    <location>
        <begin position="164"/>
        <end position="185"/>
    </location>
</feature>
<proteinExistence type="predicted"/>
<keyword evidence="1" id="KW-0472">Membrane</keyword>
<dbReference type="HOGENOM" id="CLU_1515475_0_0_3"/>
<dbReference type="PATRIC" id="fig|388467.6.peg.281"/>
<keyword evidence="1" id="KW-0812">Transmembrane</keyword>
<feature type="transmembrane region" description="Helical" evidence="1">
    <location>
        <begin position="114"/>
        <end position="134"/>
    </location>
</feature>
<keyword evidence="1" id="KW-1133">Transmembrane helix</keyword>
<name>A0A073CB48_PLAA1</name>
<dbReference type="EMBL" id="CM002803">
    <property type="protein sequence ID" value="KEI65554.1"/>
    <property type="molecule type" value="Genomic_DNA"/>
</dbReference>
<accession>A0A073CB48</accession>
<organism evidence="2 3">
    <name type="scientific">Planktothrix agardhii (strain NIVA-CYA 126/8)</name>
    <dbReference type="NCBI Taxonomy" id="388467"/>
    <lineage>
        <taxon>Bacteria</taxon>
        <taxon>Bacillati</taxon>
        <taxon>Cyanobacteriota</taxon>
        <taxon>Cyanophyceae</taxon>
        <taxon>Oscillatoriophycideae</taxon>
        <taxon>Oscillatoriales</taxon>
        <taxon>Microcoleaceae</taxon>
        <taxon>Planktothrix</taxon>
    </lineage>
</organism>
<evidence type="ECO:0000313" key="2">
    <source>
        <dbReference type="EMBL" id="KEI65554.1"/>
    </source>
</evidence>
<keyword evidence="3" id="KW-1185">Reference proteome</keyword>
<feature type="transmembrane region" description="Helical" evidence="1">
    <location>
        <begin position="79"/>
        <end position="102"/>
    </location>
</feature>
<dbReference type="eggNOG" id="ENOG5032H5C">
    <property type="taxonomic scope" value="Bacteria"/>
</dbReference>
<feature type="transmembrane region" description="Helical" evidence="1">
    <location>
        <begin position="36"/>
        <end position="59"/>
    </location>
</feature>
<dbReference type="STRING" id="388467.A19Y_0331"/>
<dbReference type="AlphaFoldDB" id="A0A073CB48"/>
<dbReference type="Proteomes" id="UP000027395">
    <property type="component" value="Chromosome"/>
</dbReference>
<reference evidence="2 3" key="1">
    <citation type="journal article" date="2014" name="Appl. Environ. Microbiol.">
        <title>Elucidation of insertion elements encoded on plasmids and in vitro construction of shuttle vectors from the toxic cyanobacterium Planktothrix.</title>
        <authorList>
            <person name="Christiansen G."/>
            <person name="Goesmann A."/>
            <person name="Kurmayer R."/>
        </authorList>
    </citation>
    <scope>NUCLEOTIDE SEQUENCE [LARGE SCALE GENOMIC DNA]</scope>
    <source>
        <strain evidence="2 3">NIVA-CYA 126/8</strain>
    </source>
</reference>
<evidence type="ECO:0000256" key="1">
    <source>
        <dbReference type="SAM" id="Phobius"/>
    </source>
</evidence>
<evidence type="ECO:0000313" key="3">
    <source>
        <dbReference type="Proteomes" id="UP000027395"/>
    </source>
</evidence>